<dbReference type="PANTHER" id="PTHR24253:SF144">
    <property type="entry name" value="CHYMOTRYPSIN-LIKE PROTEASE CTRL-1-RELATED"/>
    <property type="match status" value="1"/>
</dbReference>
<dbReference type="SUPFAM" id="SSF50494">
    <property type="entry name" value="Trypsin-like serine proteases"/>
    <property type="match status" value="1"/>
</dbReference>
<organism evidence="8 9">
    <name type="scientific">Panthera leo</name>
    <name type="common">Lion</name>
    <dbReference type="NCBI Taxonomy" id="9689"/>
    <lineage>
        <taxon>Eukaryota</taxon>
        <taxon>Metazoa</taxon>
        <taxon>Chordata</taxon>
        <taxon>Craniata</taxon>
        <taxon>Vertebrata</taxon>
        <taxon>Euteleostomi</taxon>
        <taxon>Mammalia</taxon>
        <taxon>Eutheria</taxon>
        <taxon>Laurasiatheria</taxon>
        <taxon>Carnivora</taxon>
        <taxon>Feliformia</taxon>
        <taxon>Felidae</taxon>
        <taxon>Pantherinae</taxon>
        <taxon>Panthera</taxon>
    </lineage>
</organism>
<dbReference type="GeneTree" id="ENSGT00940000158868"/>
<dbReference type="Ensembl" id="ENSPLOT00000024075.1">
    <property type="protein sequence ID" value="ENSPLOP00000021800.1"/>
    <property type="gene ID" value="ENSPLOG00000015498.1"/>
</dbReference>
<dbReference type="FunFam" id="2.40.10.10:FF:000024">
    <property type="entry name" value="Serine protease 53"/>
    <property type="match status" value="1"/>
</dbReference>
<reference evidence="8" key="1">
    <citation type="journal article" date="2019" name="bioRxiv">
        <title>Long live the king: chromosome-level assembly of the lion (Panthera leo) using linked-read, Hi-C, and long read data.</title>
        <authorList>
            <person name="Armstrong E.E."/>
            <person name="Taylor R.W."/>
            <person name="Miller D.E."/>
            <person name="Kaelin C."/>
            <person name="Barsh G."/>
            <person name="Hadly E.A."/>
            <person name="Petrov D."/>
        </authorList>
    </citation>
    <scope>NUCLEOTIDE SEQUENCE [LARGE SCALE GENOMIC DNA]</scope>
</reference>
<dbReference type="PROSITE" id="PS50240">
    <property type="entry name" value="TRYPSIN_DOM"/>
    <property type="match status" value="1"/>
</dbReference>
<proteinExistence type="predicted"/>
<keyword evidence="9" id="KW-1185">Reference proteome</keyword>
<dbReference type="Pfam" id="PF00089">
    <property type="entry name" value="Trypsin"/>
    <property type="match status" value="1"/>
</dbReference>
<dbReference type="GO" id="GO:0004252">
    <property type="term" value="F:serine-type endopeptidase activity"/>
    <property type="evidence" value="ECO:0007669"/>
    <property type="project" value="InterPro"/>
</dbReference>
<reference evidence="8" key="3">
    <citation type="submission" date="2025-09" db="UniProtKB">
        <authorList>
            <consortium name="Ensembl"/>
        </authorList>
    </citation>
    <scope>IDENTIFICATION</scope>
</reference>
<evidence type="ECO:0000256" key="1">
    <source>
        <dbReference type="ARBA" id="ARBA00022670"/>
    </source>
</evidence>
<keyword evidence="1" id="KW-0645">Protease</keyword>
<dbReference type="Proteomes" id="UP000694399">
    <property type="component" value="Chromosome F1"/>
</dbReference>
<keyword evidence="5" id="KW-1015">Disulfide bond</keyword>
<evidence type="ECO:0000313" key="9">
    <source>
        <dbReference type="Proteomes" id="UP000694399"/>
    </source>
</evidence>
<dbReference type="InterPro" id="IPR043504">
    <property type="entry name" value="Peptidase_S1_PA_chymotrypsin"/>
</dbReference>
<evidence type="ECO:0000313" key="8">
    <source>
        <dbReference type="Ensembl" id="ENSPLOP00000021800.1"/>
    </source>
</evidence>
<dbReference type="InterPro" id="IPR001314">
    <property type="entry name" value="Peptidase_S1A"/>
</dbReference>
<dbReference type="AlphaFoldDB" id="A0A8C8XNI0"/>
<dbReference type="InterPro" id="IPR018114">
    <property type="entry name" value="TRYPSIN_HIS"/>
</dbReference>
<feature type="domain" description="Peptidase S1" evidence="7">
    <location>
        <begin position="46"/>
        <end position="292"/>
    </location>
</feature>
<keyword evidence="4" id="KW-0720">Serine protease</keyword>
<protein>
    <recommendedName>
        <fullName evidence="7">Peptidase S1 domain-containing protein</fullName>
    </recommendedName>
</protein>
<keyword evidence="3" id="KW-0378">Hydrolase</keyword>
<evidence type="ECO:0000256" key="4">
    <source>
        <dbReference type="ARBA" id="ARBA00022825"/>
    </source>
</evidence>
<reference evidence="8" key="2">
    <citation type="submission" date="2025-08" db="UniProtKB">
        <authorList>
            <consortium name="Ensembl"/>
        </authorList>
    </citation>
    <scope>IDENTIFICATION</scope>
</reference>
<dbReference type="GO" id="GO:0006508">
    <property type="term" value="P:proteolysis"/>
    <property type="evidence" value="ECO:0007669"/>
    <property type="project" value="UniProtKB-KW"/>
</dbReference>
<evidence type="ECO:0000256" key="6">
    <source>
        <dbReference type="ARBA" id="ARBA00023180"/>
    </source>
</evidence>
<dbReference type="PANTHER" id="PTHR24253">
    <property type="entry name" value="TRANSMEMBRANE PROTEASE SERINE"/>
    <property type="match status" value="1"/>
</dbReference>
<dbReference type="Gene3D" id="2.40.10.10">
    <property type="entry name" value="Trypsin-like serine proteases"/>
    <property type="match status" value="2"/>
</dbReference>
<keyword evidence="6" id="KW-0325">Glycoprotein</keyword>
<dbReference type="SMART" id="SM00020">
    <property type="entry name" value="Tryp_SPc"/>
    <property type="match status" value="1"/>
</dbReference>
<evidence type="ECO:0000259" key="7">
    <source>
        <dbReference type="PROSITE" id="PS50240"/>
    </source>
</evidence>
<dbReference type="PRINTS" id="PR00722">
    <property type="entry name" value="CHYMOTRYPSIN"/>
</dbReference>
<dbReference type="PROSITE" id="PS00134">
    <property type="entry name" value="TRYPSIN_HIS"/>
    <property type="match status" value="1"/>
</dbReference>
<accession>A0A8C8XNI0</accession>
<dbReference type="InterPro" id="IPR001254">
    <property type="entry name" value="Trypsin_dom"/>
</dbReference>
<dbReference type="CDD" id="cd00190">
    <property type="entry name" value="Tryp_SPc"/>
    <property type="match status" value="1"/>
</dbReference>
<name>A0A8C8XNI0_PANLE</name>
<sequence>HGVALPALPGCFPCPFLNSEKVIVWAPDSPSTCSAAPSPGRESVGIVGGCDVSGWRYPWQVSLRFYDMRLGLWQHECGGSLIHPQWVLTAAHCGPAALGGLPGAPSQLCVPSAPPEKPWLHKVAEIIRHPKFNASLSAWGGADIALLRLEAPVMLSEHVNLVSLPPASLRVPARKMCWVTGWGDIADNSPLPPPYHLQEVEIPVVGNEECNRHYQNASESSDQVIKADMLCAGSEGRDSCQLDSGGPLVCRWNCTWLQVGIVSWDHQCGHRDFPGVYTRVTSYVPWICRHTPEVPCLSTTFPCGVGGSRGAAPRGESSVGTSPGITGDCLRLESH</sequence>
<evidence type="ECO:0000256" key="5">
    <source>
        <dbReference type="ARBA" id="ARBA00023157"/>
    </source>
</evidence>
<evidence type="ECO:0000256" key="2">
    <source>
        <dbReference type="ARBA" id="ARBA00022729"/>
    </source>
</evidence>
<evidence type="ECO:0000256" key="3">
    <source>
        <dbReference type="ARBA" id="ARBA00022801"/>
    </source>
</evidence>
<dbReference type="InterPro" id="IPR009003">
    <property type="entry name" value="Peptidase_S1_PA"/>
</dbReference>
<keyword evidence="2" id="KW-0732">Signal</keyword>